<dbReference type="EMBL" id="JANJYI010000009">
    <property type="protein sequence ID" value="KAK2636232.1"/>
    <property type="molecule type" value="Genomic_DNA"/>
</dbReference>
<dbReference type="Pfam" id="PF04765">
    <property type="entry name" value="TOD1_MUCI70"/>
    <property type="match status" value="1"/>
</dbReference>
<keyword evidence="3" id="KW-1185">Reference proteome</keyword>
<evidence type="ECO:0000313" key="2">
    <source>
        <dbReference type="EMBL" id="KAK2636232.1"/>
    </source>
</evidence>
<comment type="caution">
    <text evidence="2">The sequence shown here is derived from an EMBL/GenBank/DDBJ whole genome shotgun (WGS) entry which is preliminary data.</text>
</comment>
<dbReference type="Proteomes" id="UP001280121">
    <property type="component" value="Unassembled WGS sequence"/>
</dbReference>
<accession>A0AAD9THJ9</accession>
<dbReference type="PANTHER" id="PTHR12956">
    <property type="entry name" value="ALKALINE CERAMIDASE-RELATED"/>
    <property type="match status" value="1"/>
</dbReference>
<dbReference type="AlphaFoldDB" id="A0AAD9THJ9"/>
<reference evidence="2" key="1">
    <citation type="journal article" date="2023" name="Plant J.">
        <title>Genome sequences and population genomics provide insights into the demographic history, inbreeding, and mutation load of two 'living fossil' tree species of Dipteronia.</title>
        <authorList>
            <person name="Feng Y."/>
            <person name="Comes H.P."/>
            <person name="Chen J."/>
            <person name="Zhu S."/>
            <person name="Lu R."/>
            <person name="Zhang X."/>
            <person name="Li P."/>
            <person name="Qiu J."/>
            <person name="Olsen K.M."/>
            <person name="Qiu Y."/>
        </authorList>
    </citation>
    <scope>NUCLEOTIDE SEQUENCE</scope>
    <source>
        <strain evidence="2">KIB01</strain>
    </source>
</reference>
<name>A0AAD9THJ9_9ROSI</name>
<organism evidence="2 3">
    <name type="scientific">Dipteronia dyeriana</name>
    <dbReference type="NCBI Taxonomy" id="168575"/>
    <lineage>
        <taxon>Eukaryota</taxon>
        <taxon>Viridiplantae</taxon>
        <taxon>Streptophyta</taxon>
        <taxon>Embryophyta</taxon>
        <taxon>Tracheophyta</taxon>
        <taxon>Spermatophyta</taxon>
        <taxon>Magnoliopsida</taxon>
        <taxon>eudicotyledons</taxon>
        <taxon>Gunneridae</taxon>
        <taxon>Pentapetalae</taxon>
        <taxon>rosids</taxon>
        <taxon>malvids</taxon>
        <taxon>Sapindales</taxon>
        <taxon>Sapindaceae</taxon>
        <taxon>Hippocastanoideae</taxon>
        <taxon>Acereae</taxon>
        <taxon>Dipteronia</taxon>
    </lineage>
</organism>
<dbReference type="InterPro" id="IPR048354">
    <property type="entry name" value="TOD1_MUCI70_glycTrfase_dom"/>
</dbReference>
<protein>
    <recommendedName>
        <fullName evidence="1">TOD1/MUCI70 glycosyltransferase-like domain-containing protein</fullName>
    </recommendedName>
</protein>
<feature type="domain" description="TOD1/MUCI70 glycosyltransferase-like" evidence="1">
    <location>
        <begin position="65"/>
        <end position="384"/>
    </location>
</feature>
<proteinExistence type="predicted"/>
<sequence>MISCFNINRNSLNSQESSNVIEVPQQESSNVVKAPEYPPCKVDFLESVNYLVEPKDYMNFSQLSLEYIDDEDVSFGTNVYKPRFGGHQTLQEREKSFYARNQTLHCGFVNAPLGFPSTGFDLDEKDKTFMSTCKVAVSTCIFGSSDFLRRPAKKWISDFSRENVCFVMFVDEETLSTLSSDGNNPDDEGYIGLWRIVIVRNRPYVDMRKNGKVPKFLAHRLYPSSWYSIWIDSKVQLLVDPMLIIEYVLWRNRSEYAISNHYVRHCVWEEAARNKVLKKYNATAINELLTFYQSDGLTKFDPSNPNNLLASYVPEASLIIRAHTPMSNFFSCLWFNEVDRFTSRDQLSFAYTYLKMKRMNPNIPFYFNMFQDCERRSMIKLLGHRSPPAMSR</sequence>
<dbReference type="InterPro" id="IPR006852">
    <property type="entry name" value="TOD1_MUCI70"/>
</dbReference>
<gene>
    <name evidence="2" type="ORF">Ddye_031024</name>
</gene>
<dbReference type="PANTHER" id="PTHR12956:SF27">
    <property type="entry name" value="TRANSMEMBRANE PROTEIN"/>
    <property type="match status" value="1"/>
</dbReference>
<evidence type="ECO:0000313" key="3">
    <source>
        <dbReference type="Proteomes" id="UP001280121"/>
    </source>
</evidence>
<evidence type="ECO:0000259" key="1">
    <source>
        <dbReference type="Pfam" id="PF04765"/>
    </source>
</evidence>